<reference evidence="2 3" key="2">
    <citation type="submission" date="2020-03" db="EMBL/GenBank/DDBJ databases">
        <title>Roseomonas stagni sp. nov., isolated from pond water in Japan.</title>
        <authorList>
            <person name="Furuhata K."/>
            <person name="Miyamoto H."/>
            <person name="Goto K."/>
        </authorList>
    </citation>
    <scope>NUCLEOTIDE SEQUENCE [LARGE SCALE GENOMIC DNA]</scope>
    <source>
        <strain evidence="2 3">PeD5</strain>
    </source>
</reference>
<keyword evidence="1" id="KW-0472">Membrane</keyword>
<protein>
    <submittedName>
        <fullName evidence="2">Uncharacterized protein</fullName>
    </submittedName>
</protein>
<dbReference type="AlphaFoldDB" id="A0A6M1LG81"/>
<name>A0A6M1LG81_9PROT</name>
<keyword evidence="1" id="KW-0812">Transmembrane</keyword>
<keyword evidence="1" id="KW-1133">Transmembrane helix</keyword>
<evidence type="ECO:0000313" key="3">
    <source>
        <dbReference type="Proteomes" id="UP000475385"/>
    </source>
</evidence>
<accession>A0A6M1LG81</accession>
<comment type="caution">
    <text evidence="2">The sequence shown here is derived from an EMBL/GenBank/DDBJ whole genome shotgun (WGS) entry which is preliminary data.</text>
</comment>
<dbReference type="EMBL" id="JAAIKB010000001">
    <property type="protein sequence ID" value="NGM19177.1"/>
    <property type="molecule type" value="Genomic_DNA"/>
</dbReference>
<evidence type="ECO:0000256" key="1">
    <source>
        <dbReference type="SAM" id="Phobius"/>
    </source>
</evidence>
<sequence>MSSGKPPPPDAFRLSGPVTVTEVLVCVVIWLALCWFPADLPRLARERWIAITGTSVQATVTGVTSGGERVPKRGHPFLVTLEAQLPDGRQVRTPAPVTLFSMSLDPDARDAHGGQRQRPPLLGETLAAYADARGAGRLVLEEALMRLGFALSWMSLIAAALIYGAWRARNLPPSP</sequence>
<organism evidence="2 3">
    <name type="scientific">Falsiroseomonas algicola</name>
    <dbReference type="NCBI Taxonomy" id="2716930"/>
    <lineage>
        <taxon>Bacteria</taxon>
        <taxon>Pseudomonadati</taxon>
        <taxon>Pseudomonadota</taxon>
        <taxon>Alphaproteobacteria</taxon>
        <taxon>Acetobacterales</taxon>
        <taxon>Roseomonadaceae</taxon>
        <taxon>Falsiroseomonas</taxon>
    </lineage>
</organism>
<reference evidence="2 3" key="1">
    <citation type="submission" date="2020-02" db="EMBL/GenBank/DDBJ databases">
        <authorList>
            <person name="Kim H.M."/>
            <person name="Jeon C.O."/>
        </authorList>
    </citation>
    <scope>NUCLEOTIDE SEQUENCE [LARGE SCALE GENOMIC DNA]</scope>
    <source>
        <strain evidence="2 3">PeD5</strain>
    </source>
</reference>
<evidence type="ECO:0000313" key="2">
    <source>
        <dbReference type="EMBL" id="NGM19177.1"/>
    </source>
</evidence>
<gene>
    <name evidence="2" type="ORF">G3576_04060</name>
</gene>
<dbReference type="RefSeq" id="WP_164693014.1">
    <property type="nucleotide sequence ID" value="NZ_JAAIKB010000001.1"/>
</dbReference>
<proteinExistence type="predicted"/>
<dbReference type="Proteomes" id="UP000475385">
    <property type="component" value="Unassembled WGS sequence"/>
</dbReference>
<feature type="transmembrane region" description="Helical" evidence="1">
    <location>
        <begin position="20"/>
        <end position="38"/>
    </location>
</feature>
<keyword evidence="3" id="KW-1185">Reference proteome</keyword>
<feature type="transmembrane region" description="Helical" evidence="1">
    <location>
        <begin position="143"/>
        <end position="166"/>
    </location>
</feature>